<reference evidence="4" key="1">
    <citation type="submission" date="2025-08" db="UniProtKB">
        <authorList>
            <consortium name="Ensembl"/>
        </authorList>
    </citation>
    <scope>IDENTIFICATION</scope>
</reference>
<dbReference type="InterPro" id="IPR025946">
    <property type="entry name" value="CABIT_dom"/>
</dbReference>
<dbReference type="CTD" id="9473"/>
<dbReference type="Ensembl" id="ENSCANT00000032196.1">
    <property type="protein sequence ID" value="ENSCANP00000009325.1"/>
    <property type="gene ID" value="ENSCANG00000028066.1"/>
</dbReference>
<keyword evidence="5" id="KW-1185">Reference proteome</keyword>
<feature type="compositionally biased region" description="Basic residues" evidence="2">
    <location>
        <begin position="481"/>
        <end position="491"/>
    </location>
</feature>
<dbReference type="Proteomes" id="UP000233080">
    <property type="component" value="Unassembled WGS sequence"/>
</dbReference>
<evidence type="ECO:0000256" key="2">
    <source>
        <dbReference type="SAM" id="MobiDB-lite"/>
    </source>
</evidence>
<sequence>MEPVPLQDFVRALDPETLPRVLRVCSGVYFEGSIYEISGNECCLSTGDLIKVTQVHLQKVVCENPRTSQTMELPRNFKGYFTPLNTPQSYETLEELVSATTQSSKQLPTCFMSTHRIVTEGMVVTEDQLLMLEAVVMHLGMRCARCVLGVEGQQVILHLPLSQKGPFRKWEPGTPRTLLQVLQDPALKDLVLTCPTLPWHSLILRPQYEIQAIMHMRRTIVKIPSTLEVDVEDVTASSQHVHFIKPLLLSEVLARQGPFPLSTEILERLSDQAGEDEEEECEEEAESPERVLLPLHFPGSFVEEMSDSRRYSLADLTAQFSLPCEVKVVAKDSSHPTDPLTSLLGLRLEEKITEPFLVVSLDSEPGMCFEIPPRWLDLTVVEAKGQPDWPGGSLPIATVEELTDTFYYRLRKLPACEIQAPPPRPPKSQGLSKQRRHSTQEGGVKSSQVLGLQQHALLPKPKAKTLPEFTKDGSSMYSKIPAHRKGHRPAKPQRQDPDDDEHDYEEILEHFQKTI</sequence>
<evidence type="ECO:0000313" key="4">
    <source>
        <dbReference type="Ensembl" id="ENSCANP00000009325.1"/>
    </source>
</evidence>
<dbReference type="GO" id="GO:0005634">
    <property type="term" value="C:nucleus"/>
    <property type="evidence" value="ECO:0007669"/>
    <property type="project" value="TreeGrafter"/>
</dbReference>
<dbReference type="Pfam" id="PF12736">
    <property type="entry name" value="CABIT"/>
    <property type="match status" value="2"/>
</dbReference>
<reference evidence="4" key="2">
    <citation type="submission" date="2025-09" db="UniProtKB">
        <authorList>
            <consortium name="Ensembl"/>
        </authorList>
    </citation>
    <scope>IDENTIFICATION</scope>
</reference>
<dbReference type="GO" id="GO:0005737">
    <property type="term" value="C:cytoplasm"/>
    <property type="evidence" value="ECO:0007669"/>
    <property type="project" value="TreeGrafter"/>
</dbReference>
<accession>A0A2K5HY77</accession>
<feature type="region of interest" description="Disordered" evidence="2">
    <location>
        <begin position="417"/>
        <end position="503"/>
    </location>
</feature>
<dbReference type="RefSeq" id="XP_011810925.1">
    <property type="nucleotide sequence ID" value="XM_011955535.1"/>
</dbReference>
<protein>
    <recommendedName>
        <fullName evidence="3">CABIT domain-containing protein</fullName>
    </recommendedName>
</protein>
<dbReference type="InterPro" id="IPR039671">
    <property type="entry name" value="THEMIS"/>
</dbReference>
<dbReference type="GO" id="GO:0050852">
    <property type="term" value="P:T cell receptor signaling pathway"/>
    <property type="evidence" value="ECO:0007669"/>
    <property type="project" value="TreeGrafter"/>
</dbReference>
<dbReference type="GeneID" id="105521334"/>
<evidence type="ECO:0000313" key="5">
    <source>
        <dbReference type="Proteomes" id="UP000233080"/>
    </source>
</evidence>
<dbReference type="PANTHER" id="PTHR15215">
    <property type="entry name" value="CABIT DOMAIN-CONTAINING PROTEIN"/>
    <property type="match status" value="1"/>
</dbReference>
<organism evidence="4 5">
    <name type="scientific">Colobus angolensis palliatus</name>
    <name type="common">Peters' Angolan colobus</name>
    <dbReference type="NCBI Taxonomy" id="336983"/>
    <lineage>
        <taxon>Eukaryota</taxon>
        <taxon>Metazoa</taxon>
        <taxon>Chordata</taxon>
        <taxon>Craniata</taxon>
        <taxon>Vertebrata</taxon>
        <taxon>Euteleostomi</taxon>
        <taxon>Mammalia</taxon>
        <taxon>Eutheria</taxon>
        <taxon>Euarchontoglires</taxon>
        <taxon>Primates</taxon>
        <taxon>Haplorrhini</taxon>
        <taxon>Catarrhini</taxon>
        <taxon>Cercopithecidae</taxon>
        <taxon>Colobinae</taxon>
        <taxon>Colobus</taxon>
    </lineage>
</organism>
<dbReference type="PANTHER" id="PTHR15215:SF2">
    <property type="entry name" value="PROTEIN THEMIS2"/>
    <property type="match status" value="1"/>
</dbReference>
<feature type="domain" description="CABIT" evidence="3">
    <location>
        <begin position="18"/>
        <end position="238"/>
    </location>
</feature>
<comment type="similarity">
    <text evidence="1">Belongs to the themis family.</text>
</comment>
<feature type="domain" description="CABIT" evidence="3">
    <location>
        <begin position="280"/>
        <end position="386"/>
    </location>
</feature>
<name>A0A2K5HY77_COLAP</name>
<proteinExistence type="inferred from homology"/>
<dbReference type="AlphaFoldDB" id="A0A2K5HY77"/>
<evidence type="ECO:0000256" key="1">
    <source>
        <dbReference type="ARBA" id="ARBA00006414"/>
    </source>
</evidence>
<evidence type="ECO:0000259" key="3">
    <source>
        <dbReference type="Pfam" id="PF12736"/>
    </source>
</evidence>